<comment type="subcellular location">
    <subcellularLocation>
        <location evidence="1">Membrane</location>
        <topology evidence="1">Multi-pass membrane protein</topology>
    </subcellularLocation>
</comment>
<dbReference type="Proteomes" id="UP001446871">
    <property type="component" value="Unassembled WGS sequence"/>
</dbReference>
<feature type="region of interest" description="Disordered" evidence="5">
    <location>
        <begin position="1"/>
        <end position="25"/>
    </location>
</feature>
<organism evidence="8 9">
    <name type="scientific">Apiospora saccharicola</name>
    <dbReference type="NCBI Taxonomy" id="335842"/>
    <lineage>
        <taxon>Eukaryota</taxon>
        <taxon>Fungi</taxon>
        <taxon>Dikarya</taxon>
        <taxon>Ascomycota</taxon>
        <taxon>Pezizomycotina</taxon>
        <taxon>Sordariomycetes</taxon>
        <taxon>Xylariomycetidae</taxon>
        <taxon>Amphisphaeriales</taxon>
        <taxon>Apiosporaceae</taxon>
        <taxon>Apiospora</taxon>
    </lineage>
</organism>
<evidence type="ECO:0000256" key="3">
    <source>
        <dbReference type="ARBA" id="ARBA00022989"/>
    </source>
</evidence>
<gene>
    <name evidence="8" type="ORF">PG996_005864</name>
</gene>
<evidence type="ECO:0000313" key="8">
    <source>
        <dbReference type="EMBL" id="KAK8072516.1"/>
    </source>
</evidence>
<sequence>MSDFSDEDPALDFPETSSEEASRPAPAADLVELLRAALLRAAADTAPALALVDLAAAPSRPTTPDASDDELEPVPRAAPQVPTYEYYGFVLYLFSTLTFLVYLLWAYLPSAFLHAMGIYYYPNRWWALAIPAFLVMLIIYIYVALAAYNVEYLTLPLTDLETIVDDAANVATIDSRGRIHGQGRAAAAAAADEKGTSKRHQMPARELDWHRIWNRGTDAVMDVPLAGVNEVLYGGHVSYKDETFREGSG</sequence>
<feature type="transmembrane region" description="Helical" evidence="6">
    <location>
        <begin position="86"/>
        <end position="105"/>
    </location>
</feature>
<feature type="domain" description="PIG-P" evidence="7">
    <location>
        <begin position="83"/>
        <end position="233"/>
    </location>
</feature>
<feature type="transmembrane region" description="Helical" evidence="6">
    <location>
        <begin position="125"/>
        <end position="148"/>
    </location>
</feature>
<dbReference type="PANTHER" id="PTHR46346">
    <property type="entry name" value="PHOSPHATIDYLINOSITOL N-ACETYLGLUCOSAMINYLTRANSFERASE SUBUNIT P"/>
    <property type="match status" value="1"/>
</dbReference>
<evidence type="ECO:0000256" key="1">
    <source>
        <dbReference type="ARBA" id="ARBA00004141"/>
    </source>
</evidence>
<keyword evidence="4 6" id="KW-0472">Membrane</keyword>
<protein>
    <recommendedName>
        <fullName evidence="7">PIG-P domain-containing protein</fullName>
    </recommendedName>
</protein>
<reference evidence="8 9" key="1">
    <citation type="submission" date="2023-01" db="EMBL/GenBank/DDBJ databases">
        <title>Analysis of 21 Apiospora genomes using comparative genomics revels a genus with tremendous synthesis potential of carbohydrate active enzymes and secondary metabolites.</title>
        <authorList>
            <person name="Sorensen T."/>
        </authorList>
    </citation>
    <scope>NUCLEOTIDE SEQUENCE [LARGE SCALE GENOMIC DNA]</scope>
    <source>
        <strain evidence="8 9">CBS 83171</strain>
    </source>
</reference>
<evidence type="ECO:0000259" key="7">
    <source>
        <dbReference type="Pfam" id="PF08510"/>
    </source>
</evidence>
<evidence type="ECO:0000256" key="5">
    <source>
        <dbReference type="SAM" id="MobiDB-lite"/>
    </source>
</evidence>
<evidence type="ECO:0000256" key="2">
    <source>
        <dbReference type="ARBA" id="ARBA00022692"/>
    </source>
</evidence>
<keyword evidence="9" id="KW-1185">Reference proteome</keyword>
<comment type="caution">
    <text evidence="8">The sequence shown here is derived from an EMBL/GenBank/DDBJ whole genome shotgun (WGS) entry which is preliminary data.</text>
</comment>
<proteinExistence type="predicted"/>
<evidence type="ECO:0000256" key="6">
    <source>
        <dbReference type="SAM" id="Phobius"/>
    </source>
</evidence>
<dbReference type="EMBL" id="JAQQWM010000003">
    <property type="protein sequence ID" value="KAK8072516.1"/>
    <property type="molecule type" value="Genomic_DNA"/>
</dbReference>
<dbReference type="InterPro" id="IPR052263">
    <property type="entry name" value="GPI_Anchor_Biosynth"/>
</dbReference>
<keyword evidence="2 6" id="KW-0812">Transmembrane</keyword>
<evidence type="ECO:0000256" key="4">
    <source>
        <dbReference type="ARBA" id="ARBA00023136"/>
    </source>
</evidence>
<dbReference type="Pfam" id="PF08510">
    <property type="entry name" value="PIG-P"/>
    <property type="match status" value="1"/>
</dbReference>
<dbReference type="PANTHER" id="PTHR46346:SF1">
    <property type="entry name" value="PHOSPHATIDYLINOSITOL N-ACETYLGLUCOSAMINYLTRANSFERASE SUBUNIT P"/>
    <property type="match status" value="1"/>
</dbReference>
<dbReference type="InterPro" id="IPR013717">
    <property type="entry name" value="PIG-P"/>
</dbReference>
<feature type="compositionally biased region" description="Acidic residues" evidence="5">
    <location>
        <begin position="1"/>
        <end position="10"/>
    </location>
</feature>
<evidence type="ECO:0000313" key="9">
    <source>
        <dbReference type="Proteomes" id="UP001446871"/>
    </source>
</evidence>
<name>A0ABR1VQD2_9PEZI</name>
<keyword evidence="3 6" id="KW-1133">Transmembrane helix</keyword>
<accession>A0ABR1VQD2</accession>